<evidence type="ECO:0000256" key="2">
    <source>
        <dbReference type="ARBA" id="ARBA00038358"/>
    </source>
</evidence>
<evidence type="ECO:0008006" key="7">
    <source>
        <dbReference type="Google" id="ProtNLM"/>
    </source>
</evidence>
<reference evidence="5 6" key="1">
    <citation type="submission" date="2014-10" db="EMBL/GenBank/DDBJ databases">
        <title>Pedobacter Kyungheensis.</title>
        <authorList>
            <person name="Anderson B.M."/>
            <person name="Newman J.D."/>
        </authorList>
    </citation>
    <scope>NUCLEOTIDE SEQUENCE [LARGE SCALE GENOMIC DNA]</scope>
    <source>
        <strain evidence="5 6">KACC 16221</strain>
    </source>
</reference>
<evidence type="ECO:0000313" key="5">
    <source>
        <dbReference type="EMBL" id="KIA91774.1"/>
    </source>
</evidence>
<evidence type="ECO:0000313" key="6">
    <source>
        <dbReference type="Proteomes" id="UP000031246"/>
    </source>
</evidence>
<dbReference type="InterPro" id="IPR010905">
    <property type="entry name" value="Glyco_hydro_88"/>
</dbReference>
<name>A0A0C1FV88_9SPHI</name>
<dbReference type="PANTHER" id="PTHR36845">
    <property type="entry name" value="HYDROLASE, PUTATIVE (AFU_ORTHOLOGUE AFUA_7G05090)-RELATED"/>
    <property type="match status" value="1"/>
</dbReference>
<feature type="active site" description="Nucleophile" evidence="3">
    <location>
        <position position="106"/>
    </location>
</feature>
<dbReference type="Proteomes" id="UP000031246">
    <property type="component" value="Unassembled WGS sequence"/>
</dbReference>
<feature type="binding site" evidence="4">
    <location>
        <position position="243"/>
    </location>
    <ligand>
        <name>substrate</name>
    </ligand>
</feature>
<dbReference type="EMBL" id="JSYN01000027">
    <property type="protein sequence ID" value="KIA91774.1"/>
    <property type="molecule type" value="Genomic_DNA"/>
</dbReference>
<proteinExistence type="inferred from homology"/>
<accession>A0A0C1FV88</accession>
<keyword evidence="1" id="KW-0378">Hydrolase</keyword>
<dbReference type="InterPro" id="IPR052369">
    <property type="entry name" value="UG_Glycosaminoglycan_Hydrolase"/>
</dbReference>
<dbReference type="PANTHER" id="PTHR36845:SF1">
    <property type="entry name" value="HYDROLASE, PUTATIVE (AFU_ORTHOLOGUE AFUA_7G05090)-RELATED"/>
    <property type="match status" value="1"/>
</dbReference>
<evidence type="ECO:0000256" key="4">
    <source>
        <dbReference type="PIRSR" id="PIRSR610905-2"/>
    </source>
</evidence>
<dbReference type="GO" id="GO:0000272">
    <property type="term" value="P:polysaccharide catabolic process"/>
    <property type="evidence" value="ECO:0007669"/>
    <property type="project" value="TreeGrafter"/>
</dbReference>
<organism evidence="5 6">
    <name type="scientific">Pedobacter kyungheensis</name>
    <dbReference type="NCBI Taxonomy" id="1069985"/>
    <lineage>
        <taxon>Bacteria</taxon>
        <taxon>Pseudomonadati</taxon>
        <taxon>Bacteroidota</taxon>
        <taxon>Sphingobacteriia</taxon>
        <taxon>Sphingobacteriales</taxon>
        <taxon>Sphingobacteriaceae</taxon>
        <taxon>Pedobacter</taxon>
    </lineage>
</organism>
<dbReference type="Gene3D" id="1.50.10.10">
    <property type="match status" value="1"/>
</dbReference>
<evidence type="ECO:0000256" key="3">
    <source>
        <dbReference type="PIRSR" id="PIRSR610905-1"/>
    </source>
</evidence>
<dbReference type="AlphaFoldDB" id="A0A0C1FV88"/>
<sequence>MFTTLTGLTNISRAQSETKFIQDNLALCQKQVKAMLASKDLAANTFPQTIKDGKLRSGTLYEWTTGFFPGNLWYAYEAGKDAGLKAQAIQWTEKLAPLQTFTEHHDLGFMMYCSYGNAYRLTQNESYKQVLINSAKALSTRFNPVTGCIKSWNVFKSWHGKESYSYPVIIDNMINLELLFFASKVSGDTSFRHIAVTHALTTMKNHFRPDNSSYHVVCYDDKTGKVLARETAQGYADNSTWARGQAWSIYGYTMTYRETKDPRFLKMAQGLANYYIDSKNLPADFIPYWDFNANQAGYTPGVNSNANKINVKYRDASAAAVTASALLELSTYTTGQTAKKYKDAAVKMLHSLASLEYFAATGSNADFILKHSVGSIPHNSQIDVPLVYADYYFMEALLRYQKLNAGLKLY</sequence>
<dbReference type="SUPFAM" id="SSF48208">
    <property type="entry name" value="Six-hairpin glycosidases"/>
    <property type="match status" value="1"/>
</dbReference>
<feature type="binding site" evidence="4">
    <location>
        <position position="247"/>
    </location>
    <ligand>
        <name>substrate</name>
    </ligand>
</feature>
<dbReference type="InterPro" id="IPR008928">
    <property type="entry name" value="6-hairpin_glycosidase_sf"/>
</dbReference>
<feature type="active site" description="Proton donor" evidence="3">
    <location>
        <position position="171"/>
    </location>
</feature>
<evidence type="ECO:0000256" key="1">
    <source>
        <dbReference type="ARBA" id="ARBA00022801"/>
    </source>
</evidence>
<feature type="binding site" evidence="4">
    <location>
        <position position="375"/>
    </location>
    <ligand>
        <name>substrate</name>
    </ligand>
</feature>
<feature type="binding site" evidence="4">
    <location>
        <position position="106"/>
    </location>
    <ligand>
        <name>substrate</name>
    </ligand>
</feature>
<dbReference type="InterPro" id="IPR012341">
    <property type="entry name" value="6hp_glycosidase-like_sf"/>
</dbReference>
<keyword evidence="6" id="KW-1185">Reference proteome</keyword>
<comment type="similarity">
    <text evidence="2">Belongs to the glycosyl hydrolase 88 family.</text>
</comment>
<feature type="binding site" evidence="4">
    <location>
        <position position="231"/>
    </location>
    <ligand>
        <name>substrate</name>
    </ligand>
</feature>
<comment type="caution">
    <text evidence="5">The sequence shown here is derived from an EMBL/GenBank/DDBJ whole genome shotgun (WGS) entry which is preliminary data.</text>
</comment>
<feature type="binding site" evidence="4">
    <location>
        <position position="171"/>
    </location>
    <ligand>
        <name>substrate</name>
    </ligand>
</feature>
<dbReference type="Pfam" id="PF07470">
    <property type="entry name" value="Glyco_hydro_88"/>
    <property type="match status" value="1"/>
</dbReference>
<gene>
    <name evidence="5" type="ORF">OC25_20080</name>
</gene>
<dbReference type="GO" id="GO:0052757">
    <property type="term" value="F:chondroitin hydrolase activity"/>
    <property type="evidence" value="ECO:0007669"/>
    <property type="project" value="TreeGrafter"/>
</dbReference>
<protein>
    <recommendedName>
        <fullName evidence="7">Glycosyl hydrolase family 88</fullName>
    </recommendedName>
</protein>